<dbReference type="eggNOG" id="COG0436">
    <property type="taxonomic scope" value="Bacteria"/>
</dbReference>
<keyword evidence="2 5" id="KW-0032">Aminotransferase</keyword>
<feature type="domain" description="Aminotransferase class I/classII large" evidence="4">
    <location>
        <begin position="34"/>
        <end position="386"/>
    </location>
</feature>
<dbReference type="CDD" id="cd00609">
    <property type="entry name" value="AAT_like"/>
    <property type="match status" value="1"/>
</dbReference>
<sequence>MPTSRRLEALGNGVFARTDRAKQAHRDKTGVPPLIDLSLGSTDLQPPEEILRCMAAAVTDPASSAYCLEAGTAPFQQAVAAWCQRRFGVEVDPQRQVQLLVGSQEGTAHLPLAILDPGDRALLLDPSYPSHRGGLVLAGASICSLPLFQEQDWLPDFDAIRPAVWDQLKLFVLGYPHNPTATVGNQELLDQAMARGCRHQLVIANDNPYVDLALEGEAPSLLRSPGWSEWGIEFFSLSKGWCLGGFRLAFAIGAEPLITALRQVKGVVDFNQSLALQQGAIQALTQWADWPRSLHGAYRERRDRVLSVLRGGGWSCPTPGMAMYLWLPLPADAGVRKLDDETFASHVLQRSGVALTPGSGFGEGGKGWLRMALVRPTDELEDAARRVVAAVP</sequence>
<dbReference type="Gene3D" id="3.40.640.10">
    <property type="entry name" value="Type I PLP-dependent aspartate aminotransferase-like (Major domain)"/>
    <property type="match status" value="1"/>
</dbReference>
<dbReference type="InterPro" id="IPR015424">
    <property type="entry name" value="PyrdxlP-dep_Trfase"/>
</dbReference>
<protein>
    <submittedName>
        <fullName evidence="5">Aminotransferase</fullName>
        <ecNumber evidence="5">2.6.1.17</ecNumber>
    </submittedName>
</protein>
<evidence type="ECO:0000313" key="6">
    <source>
        <dbReference type="Proteomes" id="UP000001422"/>
    </source>
</evidence>
<evidence type="ECO:0000259" key="4">
    <source>
        <dbReference type="Pfam" id="PF00155"/>
    </source>
</evidence>
<dbReference type="EC" id="2.6.1.17" evidence="5"/>
<reference evidence="5 6" key="1">
    <citation type="journal article" date="2003" name="Nature">
        <title>The genome of a motile marine Synechococcus.</title>
        <authorList>
            <person name="Palenik B."/>
            <person name="Brahamsha B."/>
            <person name="Larimer F."/>
            <person name="Land M."/>
            <person name="Hauser L."/>
            <person name="Chain P."/>
            <person name="Lamerdin J."/>
            <person name="Regala W."/>
            <person name="Allen E.A."/>
            <person name="McCarren J."/>
            <person name="Paulsen I."/>
            <person name="Dufresne A."/>
            <person name="Partensky F."/>
            <person name="Webb E."/>
            <person name="Waterbury J."/>
        </authorList>
    </citation>
    <scope>NUCLEOTIDE SEQUENCE [LARGE SCALE GENOMIC DNA]</scope>
    <source>
        <strain evidence="5 6">WH8102</strain>
    </source>
</reference>
<evidence type="ECO:0000256" key="2">
    <source>
        <dbReference type="ARBA" id="ARBA00022576"/>
    </source>
</evidence>
<dbReference type="KEGG" id="syw:SYNW1877"/>
<dbReference type="Proteomes" id="UP000001422">
    <property type="component" value="Chromosome"/>
</dbReference>
<name>Q7U535_PARMW</name>
<dbReference type="HOGENOM" id="CLU_017584_4_5_3"/>
<dbReference type="GO" id="GO:0030170">
    <property type="term" value="F:pyridoxal phosphate binding"/>
    <property type="evidence" value="ECO:0007669"/>
    <property type="project" value="InterPro"/>
</dbReference>
<keyword evidence="3 5" id="KW-0808">Transferase</keyword>
<organism evidence="5 6">
    <name type="scientific">Parasynechococcus marenigrum (strain WH8102)</name>
    <dbReference type="NCBI Taxonomy" id="84588"/>
    <lineage>
        <taxon>Bacteria</taxon>
        <taxon>Bacillati</taxon>
        <taxon>Cyanobacteriota</taxon>
        <taxon>Cyanophyceae</taxon>
        <taxon>Synechococcales</taxon>
        <taxon>Prochlorococcaceae</taxon>
        <taxon>Parasynechococcus</taxon>
        <taxon>Parasynechococcus marenigrum</taxon>
    </lineage>
</organism>
<dbReference type="InterPro" id="IPR015421">
    <property type="entry name" value="PyrdxlP-dep_Trfase_major"/>
</dbReference>
<keyword evidence="6" id="KW-1185">Reference proteome</keyword>
<dbReference type="InterPro" id="IPR050881">
    <property type="entry name" value="LL-DAP_aminotransferase"/>
</dbReference>
<evidence type="ECO:0000256" key="1">
    <source>
        <dbReference type="ARBA" id="ARBA00001933"/>
    </source>
</evidence>
<dbReference type="InterPro" id="IPR015422">
    <property type="entry name" value="PyrdxlP-dep_Trfase_small"/>
</dbReference>
<dbReference type="SUPFAM" id="SSF53383">
    <property type="entry name" value="PLP-dependent transferases"/>
    <property type="match status" value="1"/>
</dbReference>
<dbReference type="Gene3D" id="3.90.1150.10">
    <property type="entry name" value="Aspartate Aminotransferase, domain 1"/>
    <property type="match status" value="1"/>
</dbReference>
<accession>Q7U535</accession>
<dbReference type="PANTHER" id="PTHR42832">
    <property type="entry name" value="AMINO ACID AMINOTRANSFERASE"/>
    <property type="match status" value="1"/>
</dbReference>
<dbReference type="PANTHER" id="PTHR42832:SF2">
    <property type="entry name" value="ASPARTATE TRANSAMINASE"/>
    <property type="match status" value="1"/>
</dbReference>
<dbReference type="InterPro" id="IPR004839">
    <property type="entry name" value="Aminotransferase_I/II_large"/>
</dbReference>
<dbReference type="STRING" id="84588.SYNW1877"/>
<dbReference type="RefSeq" id="WP_011128735.1">
    <property type="nucleotide sequence ID" value="NC_005070.1"/>
</dbReference>
<evidence type="ECO:0000313" key="5">
    <source>
        <dbReference type="EMBL" id="CAE08392.1"/>
    </source>
</evidence>
<evidence type="ECO:0000256" key="3">
    <source>
        <dbReference type="ARBA" id="ARBA00022679"/>
    </source>
</evidence>
<comment type="cofactor">
    <cofactor evidence="1">
        <name>pyridoxal 5'-phosphate</name>
        <dbReference type="ChEBI" id="CHEBI:597326"/>
    </cofactor>
</comment>
<proteinExistence type="predicted"/>
<dbReference type="AlphaFoldDB" id="Q7U535"/>
<dbReference type="Pfam" id="PF00155">
    <property type="entry name" value="Aminotran_1_2"/>
    <property type="match status" value="1"/>
</dbReference>
<dbReference type="GO" id="GO:0009016">
    <property type="term" value="F:succinyldiaminopimelate transaminase activity"/>
    <property type="evidence" value="ECO:0007669"/>
    <property type="project" value="UniProtKB-EC"/>
</dbReference>
<dbReference type="EMBL" id="BX569694">
    <property type="protein sequence ID" value="CAE08392.1"/>
    <property type="molecule type" value="Genomic_DNA"/>
</dbReference>
<gene>
    <name evidence="5" type="ordered locus">SYNW1877</name>
</gene>